<dbReference type="PIRSF" id="PIRSF036692">
    <property type="entry name" value="SDH_B"/>
    <property type="match status" value="1"/>
</dbReference>
<comment type="catalytic activity">
    <reaction evidence="9 10">
        <text>L-serine = pyruvate + NH4(+)</text>
        <dbReference type="Rhea" id="RHEA:19169"/>
        <dbReference type="ChEBI" id="CHEBI:15361"/>
        <dbReference type="ChEBI" id="CHEBI:28938"/>
        <dbReference type="ChEBI" id="CHEBI:33384"/>
        <dbReference type="EC" id="4.3.1.17"/>
    </reaction>
</comment>
<dbReference type="GO" id="GO:0003941">
    <property type="term" value="F:L-serine ammonia-lyase activity"/>
    <property type="evidence" value="ECO:0007669"/>
    <property type="project" value="UniProtKB-UniRule"/>
</dbReference>
<keyword evidence="5 10" id="KW-0479">Metal-binding</keyword>
<evidence type="ECO:0000256" key="3">
    <source>
        <dbReference type="ARBA" id="ARBA00022432"/>
    </source>
</evidence>
<dbReference type="NCBIfam" id="TIGR00719">
    <property type="entry name" value="sda_beta"/>
    <property type="match status" value="1"/>
</dbReference>
<dbReference type="CDD" id="cd04903">
    <property type="entry name" value="ACT_LSD"/>
    <property type="match status" value="1"/>
</dbReference>
<dbReference type="STRING" id="276.THFILI_03100"/>
<dbReference type="Pfam" id="PF01842">
    <property type="entry name" value="ACT"/>
    <property type="match status" value="1"/>
</dbReference>
<feature type="domain" description="ACT" evidence="11">
    <location>
        <begin position="145"/>
        <end position="217"/>
    </location>
</feature>
<evidence type="ECO:0000256" key="4">
    <source>
        <dbReference type="ARBA" id="ARBA00022485"/>
    </source>
</evidence>
<comment type="caution">
    <text evidence="12">The sequence shown here is derived from an EMBL/GenBank/DDBJ whole genome shotgun (WGS) entry which is preliminary data.</text>
</comment>
<dbReference type="SUPFAM" id="SSF143548">
    <property type="entry name" value="Serine metabolism enzymes domain"/>
    <property type="match status" value="1"/>
</dbReference>
<comment type="cofactor">
    <cofactor evidence="1 10">
        <name>[4Fe-4S] cluster</name>
        <dbReference type="ChEBI" id="CHEBI:49883"/>
    </cofactor>
</comment>
<evidence type="ECO:0000256" key="2">
    <source>
        <dbReference type="ARBA" id="ARBA00008636"/>
    </source>
</evidence>
<reference evidence="12 13" key="1">
    <citation type="journal article" date="2015" name="Genome Announc.">
        <title>Draft Genome Sequence of the Thermophile Thermus filiformis ATCC 43280, Producer of Carotenoid-(Di)glucoside-Branched Fatty Acid (Di)esters and Source of Hyperthermostable Enzymes of Biotechnological Interest.</title>
        <authorList>
            <person name="Mandelli F."/>
            <person name="Oliveira Ramires B."/>
            <person name="Couger M.B."/>
            <person name="Paixao D.A."/>
            <person name="Camilo C.M."/>
            <person name="Polikarpov I."/>
            <person name="Prade R."/>
            <person name="Riano-Pachon D.M."/>
            <person name="Squina F.M."/>
        </authorList>
    </citation>
    <scope>NUCLEOTIDE SEQUENCE [LARGE SCALE GENOMIC DNA]</scope>
    <source>
        <strain evidence="12 13">ATCC 43280</strain>
    </source>
</reference>
<organism evidence="12 13">
    <name type="scientific">Thermus filiformis</name>
    <dbReference type="NCBI Taxonomy" id="276"/>
    <lineage>
        <taxon>Bacteria</taxon>
        <taxon>Thermotogati</taxon>
        <taxon>Deinococcota</taxon>
        <taxon>Deinococci</taxon>
        <taxon>Thermales</taxon>
        <taxon>Thermaceae</taxon>
        <taxon>Thermus</taxon>
    </lineage>
</organism>
<dbReference type="InterPro" id="IPR051318">
    <property type="entry name" value="Fe-S_L-Ser"/>
</dbReference>
<evidence type="ECO:0000259" key="11">
    <source>
        <dbReference type="PROSITE" id="PS51671"/>
    </source>
</evidence>
<keyword evidence="3 10" id="KW-0312">Gluconeogenesis</keyword>
<evidence type="ECO:0000256" key="7">
    <source>
        <dbReference type="ARBA" id="ARBA00023014"/>
    </source>
</evidence>
<dbReference type="InterPro" id="IPR029009">
    <property type="entry name" value="ASB_dom_sf"/>
</dbReference>
<keyword evidence="8 10" id="KW-0456">Lyase</keyword>
<dbReference type="EMBL" id="JPSL02000037">
    <property type="protein sequence ID" value="KGQ22304.1"/>
    <property type="molecule type" value="Genomic_DNA"/>
</dbReference>
<dbReference type="PANTHER" id="PTHR30182:SF12">
    <property type="entry name" value="L-SERINE DEHYDRATASE, BETA CHAIN-RELATED"/>
    <property type="match status" value="1"/>
</dbReference>
<evidence type="ECO:0000256" key="8">
    <source>
        <dbReference type="ARBA" id="ARBA00023239"/>
    </source>
</evidence>
<dbReference type="Pfam" id="PF03315">
    <property type="entry name" value="SDH_beta"/>
    <property type="match status" value="1"/>
</dbReference>
<dbReference type="GO" id="GO:0006094">
    <property type="term" value="P:gluconeogenesis"/>
    <property type="evidence" value="ECO:0007669"/>
    <property type="project" value="UniProtKB-KW"/>
</dbReference>
<dbReference type="GO" id="GO:0051539">
    <property type="term" value="F:4 iron, 4 sulfur cluster binding"/>
    <property type="evidence" value="ECO:0007669"/>
    <property type="project" value="UniProtKB-UniRule"/>
</dbReference>
<keyword evidence="6 10" id="KW-0408">Iron</keyword>
<dbReference type="PANTHER" id="PTHR30182">
    <property type="entry name" value="L-SERINE DEHYDRATASE"/>
    <property type="match status" value="1"/>
</dbReference>
<dbReference type="SUPFAM" id="SSF55021">
    <property type="entry name" value="ACT-like"/>
    <property type="match status" value="1"/>
</dbReference>
<evidence type="ECO:0000256" key="10">
    <source>
        <dbReference type="RuleBase" id="RU366059"/>
    </source>
</evidence>
<dbReference type="InterPro" id="IPR045865">
    <property type="entry name" value="ACT-like_dom_sf"/>
</dbReference>
<dbReference type="Gene3D" id="3.30.1330.90">
    <property type="entry name" value="D-3-phosphoglycerate dehydrogenase, domain 3"/>
    <property type="match status" value="1"/>
</dbReference>
<evidence type="ECO:0000313" key="13">
    <source>
        <dbReference type="Proteomes" id="UP000030364"/>
    </source>
</evidence>
<dbReference type="Gene3D" id="3.30.70.260">
    <property type="match status" value="1"/>
</dbReference>
<evidence type="ECO:0000313" key="12">
    <source>
        <dbReference type="EMBL" id="KGQ22304.1"/>
    </source>
</evidence>
<evidence type="ECO:0000256" key="9">
    <source>
        <dbReference type="ARBA" id="ARBA00049406"/>
    </source>
</evidence>
<dbReference type="PROSITE" id="PS51671">
    <property type="entry name" value="ACT"/>
    <property type="match status" value="1"/>
</dbReference>
<sequence length="220" mass="23451">MGLLDIIGPVMVGPSSSHTAGACRLGLLARHLLGERPLRAEFGLHGSFAKTGAGHGTHLALVAGVLGFRPDDPRLKESLEHARAEGLEVAFKDVELGDVHPNTVRIALEGEKERVVVTGSSLGGGVVRVFDLDGFEVRITGQAPTLVVKNVDTPGVVARVARVIADDDVNIAHLTVSRKKRGAEAVMSVELDRALSQPALDYLAYLSYILWVRMLPVVTD</sequence>
<name>A0A0A2XAV4_THEFI</name>
<dbReference type="OrthoDB" id="9813137at2"/>
<protein>
    <recommendedName>
        <fullName evidence="10">L-serine dehydratase</fullName>
        <ecNumber evidence="10">4.3.1.17</ecNumber>
    </recommendedName>
</protein>
<keyword evidence="4 10" id="KW-0004">4Fe-4S</keyword>
<evidence type="ECO:0000256" key="1">
    <source>
        <dbReference type="ARBA" id="ARBA00001966"/>
    </source>
</evidence>
<proteinExistence type="inferred from homology"/>
<accession>A0A0A2XAV4</accession>
<keyword evidence="13" id="KW-1185">Reference proteome</keyword>
<gene>
    <name evidence="12" type="ORF">THFILI_03100</name>
</gene>
<evidence type="ECO:0000256" key="6">
    <source>
        <dbReference type="ARBA" id="ARBA00023004"/>
    </source>
</evidence>
<dbReference type="RefSeq" id="WP_038063115.1">
    <property type="nucleotide sequence ID" value="NZ_JPSL02000037.1"/>
</dbReference>
<dbReference type="InterPro" id="IPR005131">
    <property type="entry name" value="Ser_deHydtase_bsu"/>
</dbReference>
<dbReference type="AlphaFoldDB" id="A0A0A2XAV4"/>
<dbReference type="Proteomes" id="UP000030364">
    <property type="component" value="Unassembled WGS sequence"/>
</dbReference>
<comment type="similarity">
    <text evidence="2 10">Belongs to the iron-sulfur dependent L-serine dehydratase family.</text>
</comment>
<dbReference type="PATRIC" id="fig|276.5.peg.874"/>
<dbReference type="InterPro" id="IPR004643">
    <property type="entry name" value="Fe-S_L-Ser_bsu"/>
</dbReference>
<dbReference type="InterPro" id="IPR002912">
    <property type="entry name" value="ACT_dom"/>
</dbReference>
<evidence type="ECO:0000256" key="5">
    <source>
        <dbReference type="ARBA" id="ARBA00022723"/>
    </source>
</evidence>
<dbReference type="EC" id="4.3.1.17" evidence="10"/>
<dbReference type="GO" id="GO:0046872">
    <property type="term" value="F:metal ion binding"/>
    <property type="evidence" value="ECO:0007669"/>
    <property type="project" value="UniProtKB-KW"/>
</dbReference>
<keyword evidence="7 10" id="KW-0411">Iron-sulfur</keyword>